<evidence type="ECO:0000313" key="2">
    <source>
        <dbReference type="Proteomes" id="UP000246894"/>
    </source>
</evidence>
<reference evidence="1 2" key="1">
    <citation type="submission" date="2017-10" db="EMBL/GenBank/DDBJ databases">
        <title>Genome of an Actinobacterium that displays light-enhanced growth.</title>
        <authorList>
            <person name="Maresca J.A."/>
            <person name="Hempel P."/>
            <person name="Shevchenko O."/>
            <person name="Miller K.J."/>
            <person name="Hahn M.W."/>
        </authorList>
    </citation>
    <scope>NUCLEOTIDE SEQUENCE [LARGE SCALE GENOMIC DNA]</scope>
    <source>
        <strain evidence="1 2">MWH-Mo1</strain>
    </source>
</reference>
<sequence>MLGTIPLDVAQYMGHILRITQKLAYLYSWPNLFSETDEPDDATKGILALFVGVMFGVQAANKAIVQVSGLISEQIVRTLPSKALTQGVIYPVVKRVSAYLGVQMSKQIFAKGISKVVPVIGGLVSGGVTLATFLPMAKRLKKHLASLDMAKNVAAVTKPKKAITQNPED</sequence>
<protein>
    <recommendedName>
        <fullName evidence="3">EcsC family protein</fullName>
    </recommendedName>
</protein>
<name>A0A2Z3RZ42_9MICO</name>
<proteinExistence type="predicted"/>
<dbReference type="KEGG" id="aum:AURMO_01468"/>
<dbReference type="OrthoDB" id="306887at2"/>
<keyword evidence="2" id="KW-1185">Reference proteome</keyword>
<dbReference type="EMBL" id="CP023994">
    <property type="protein sequence ID" value="AWR22055.1"/>
    <property type="molecule type" value="Genomic_DNA"/>
</dbReference>
<organism evidence="1 2">
    <name type="scientific">Aurantimicrobium photophilum</name>
    <dbReference type="NCBI Taxonomy" id="1987356"/>
    <lineage>
        <taxon>Bacteria</taxon>
        <taxon>Bacillati</taxon>
        <taxon>Actinomycetota</taxon>
        <taxon>Actinomycetes</taxon>
        <taxon>Micrococcales</taxon>
        <taxon>Microbacteriaceae</taxon>
        <taxon>Aurantimicrobium</taxon>
    </lineage>
</organism>
<dbReference type="AlphaFoldDB" id="A0A2Z3RZ42"/>
<evidence type="ECO:0008006" key="3">
    <source>
        <dbReference type="Google" id="ProtNLM"/>
    </source>
</evidence>
<evidence type="ECO:0000313" key="1">
    <source>
        <dbReference type="EMBL" id="AWR22055.1"/>
    </source>
</evidence>
<dbReference type="RefSeq" id="WP_110234475.1">
    <property type="nucleotide sequence ID" value="NZ_CP023994.1"/>
</dbReference>
<gene>
    <name evidence="1" type="ORF">AURMO_01468</name>
</gene>
<accession>A0A2Z3RZ42</accession>
<dbReference type="Proteomes" id="UP000246894">
    <property type="component" value="Chromosome"/>
</dbReference>